<accession>A0ABU9BJU7</accession>
<dbReference type="InterPro" id="IPR003779">
    <property type="entry name" value="CMD-like"/>
</dbReference>
<dbReference type="InterPro" id="IPR029032">
    <property type="entry name" value="AhpD-like"/>
</dbReference>
<dbReference type="PANTHER" id="PTHR34846">
    <property type="entry name" value="4-CARBOXYMUCONOLACTONE DECARBOXYLASE FAMILY PROTEIN (AFU_ORTHOLOGUE AFUA_6G11590)"/>
    <property type="match status" value="1"/>
</dbReference>
<proteinExistence type="predicted"/>
<gene>
    <name evidence="2" type="ORF">AACH06_04300</name>
</gene>
<name>A0ABU9BJU7_9BURK</name>
<dbReference type="PANTHER" id="PTHR34846:SF5">
    <property type="entry name" value="CARBOXYMUCONOLACTONE DECARBOXYLASE-LIKE DOMAIN-CONTAINING PROTEIN"/>
    <property type="match status" value="1"/>
</dbReference>
<dbReference type="Pfam" id="PF02627">
    <property type="entry name" value="CMD"/>
    <property type="match status" value="1"/>
</dbReference>
<evidence type="ECO:0000313" key="2">
    <source>
        <dbReference type="EMBL" id="MEK8030034.1"/>
    </source>
</evidence>
<dbReference type="SUPFAM" id="SSF69118">
    <property type="entry name" value="AhpD-like"/>
    <property type="match status" value="1"/>
</dbReference>
<evidence type="ECO:0000313" key="3">
    <source>
        <dbReference type="Proteomes" id="UP001371218"/>
    </source>
</evidence>
<dbReference type="Gene3D" id="1.20.1290.10">
    <property type="entry name" value="AhpD-like"/>
    <property type="match status" value="1"/>
</dbReference>
<feature type="domain" description="Carboxymuconolactone decarboxylase-like" evidence="1">
    <location>
        <begin position="58"/>
        <end position="128"/>
    </location>
</feature>
<sequence>MPRIEPVAAPYSAPLAERFARLIPPSMTPPAIFRTVARNEGLFIHLVDSGLLGPTGLLDRRALPPALRELLILRTCFAARNDYEWHLHVDTISERMGLSRAQIADTRSAAPDPALWSERERAAMALVDALVPAIAVSDSLFSHLREHFDDPTLIEMTQLVGLYTGAAMLVALTRPQRDVLTVSTC</sequence>
<evidence type="ECO:0000259" key="1">
    <source>
        <dbReference type="Pfam" id="PF02627"/>
    </source>
</evidence>
<dbReference type="RefSeq" id="WP_341424390.1">
    <property type="nucleotide sequence ID" value="NZ_JBBUTG010000002.1"/>
</dbReference>
<reference evidence="2 3" key="1">
    <citation type="submission" date="2024-04" db="EMBL/GenBank/DDBJ databases">
        <title>Novel species of the genus Ideonella isolated from streams.</title>
        <authorList>
            <person name="Lu H."/>
        </authorList>
    </citation>
    <scope>NUCLEOTIDE SEQUENCE [LARGE SCALE GENOMIC DNA]</scope>
    <source>
        <strain evidence="2 3">DXS29W</strain>
    </source>
</reference>
<protein>
    <submittedName>
        <fullName evidence="2">Carboxymuconolactone decarboxylase family protein</fullName>
    </submittedName>
</protein>
<keyword evidence="3" id="KW-1185">Reference proteome</keyword>
<comment type="caution">
    <text evidence="2">The sequence shown here is derived from an EMBL/GenBank/DDBJ whole genome shotgun (WGS) entry which is preliminary data.</text>
</comment>
<dbReference type="EMBL" id="JBBUTG010000002">
    <property type="protein sequence ID" value="MEK8030034.1"/>
    <property type="molecule type" value="Genomic_DNA"/>
</dbReference>
<dbReference type="Proteomes" id="UP001371218">
    <property type="component" value="Unassembled WGS sequence"/>
</dbReference>
<organism evidence="2 3">
    <name type="scientific">Ideonella lacteola</name>
    <dbReference type="NCBI Taxonomy" id="2984193"/>
    <lineage>
        <taxon>Bacteria</taxon>
        <taxon>Pseudomonadati</taxon>
        <taxon>Pseudomonadota</taxon>
        <taxon>Betaproteobacteria</taxon>
        <taxon>Burkholderiales</taxon>
        <taxon>Sphaerotilaceae</taxon>
        <taxon>Ideonella</taxon>
    </lineage>
</organism>